<dbReference type="RefSeq" id="WP_092659093.1">
    <property type="nucleotide sequence ID" value="NZ_FOCX01000006.1"/>
</dbReference>
<feature type="transmembrane region" description="Helical" evidence="1">
    <location>
        <begin position="72"/>
        <end position="92"/>
    </location>
</feature>
<reference evidence="3" key="1">
    <citation type="submission" date="2016-10" db="EMBL/GenBank/DDBJ databases">
        <authorList>
            <person name="Varghese N."/>
            <person name="Submissions S."/>
        </authorList>
    </citation>
    <scope>NUCLEOTIDE SEQUENCE [LARGE SCALE GENOMIC DNA]</scope>
    <source>
        <strain evidence="3">IBRC-M 10043</strain>
    </source>
</reference>
<evidence type="ECO:0000256" key="1">
    <source>
        <dbReference type="SAM" id="Phobius"/>
    </source>
</evidence>
<feature type="transmembrane region" description="Helical" evidence="1">
    <location>
        <begin position="34"/>
        <end position="56"/>
    </location>
</feature>
<feature type="transmembrane region" description="Helical" evidence="1">
    <location>
        <begin position="98"/>
        <end position="119"/>
    </location>
</feature>
<gene>
    <name evidence="2" type="ORF">SAMN05216388_1006109</name>
</gene>
<evidence type="ECO:0000313" key="3">
    <source>
        <dbReference type="Proteomes" id="UP000198775"/>
    </source>
</evidence>
<dbReference type="AlphaFoldDB" id="A0A1H8KLW1"/>
<sequence length="129" mass="13571">MISLSSVAFVLPLLLAGVSTGVWTHYDASNRNAVYAETIAAIVTVFVPAVLVYLYYRDRIGPRTESPSTTENVAGAIAVGSLTAVILGQFVAPPDAGTLGLAQSSLLPVGIAFGFLWVYEISPRILEAT</sequence>
<dbReference type="EMBL" id="FOCX01000006">
    <property type="protein sequence ID" value="SEN93939.1"/>
    <property type="molecule type" value="Genomic_DNA"/>
</dbReference>
<dbReference type="OrthoDB" id="248255at2157"/>
<organism evidence="2 3">
    <name type="scientific">Halorientalis persicus</name>
    <dbReference type="NCBI Taxonomy" id="1367881"/>
    <lineage>
        <taxon>Archaea</taxon>
        <taxon>Methanobacteriati</taxon>
        <taxon>Methanobacteriota</taxon>
        <taxon>Stenosarchaea group</taxon>
        <taxon>Halobacteria</taxon>
        <taxon>Halobacteriales</taxon>
        <taxon>Haloarculaceae</taxon>
        <taxon>Halorientalis</taxon>
    </lineage>
</organism>
<keyword evidence="1" id="KW-0472">Membrane</keyword>
<accession>A0A1H8KLW1</accession>
<keyword evidence="3" id="KW-1185">Reference proteome</keyword>
<proteinExistence type="predicted"/>
<keyword evidence="1" id="KW-0812">Transmembrane</keyword>
<protein>
    <submittedName>
        <fullName evidence="2">Sec-independent protein translocase protein TatC</fullName>
    </submittedName>
</protein>
<name>A0A1H8KLW1_9EURY</name>
<evidence type="ECO:0000313" key="2">
    <source>
        <dbReference type="EMBL" id="SEN93939.1"/>
    </source>
</evidence>
<keyword evidence="1" id="KW-1133">Transmembrane helix</keyword>
<dbReference type="Proteomes" id="UP000198775">
    <property type="component" value="Unassembled WGS sequence"/>
</dbReference>